<dbReference type="Gene3D" id="3.50.50.60">
    <property type="entry name" value="FAD/NAD(P)-binding domain"/>
    <property type="match status" value="1"/>
</dbReference>
<gene>
    <name evidence="6" type="ORF">EVOR1521_LOCUS31610</name>
</gene>
<dbReference type="Proteomes" id="UP001178507">
    <property type="component" value="Unassembled WGS sequence"/>
</dbReference>
<evidence type="ECO:0000256" key="4">
    <source>
        <dbReference type="ARBA" id="ARBA00023002"/>
    </source>
</evidence>
<dbReference type="SUPFAM" id="SSF51905">
    <property type="entry name" value="FAD/NAD(P)-binding domain"/>
    <property type="match status" value="1"/>
</dbReference>
<dbReference type="Gene3D" id="1.25.40.10">
    <property type="entry name" value="Tetratricopeptide repeat domain"/>
    <property type="match status" value="2"/>
</dbReference>
<evidence type="ECO:0000256" key="2">
    <source>
        <dbReference type="ARBA" id="ARBA00022630"/>
    </source>
</evidence>
<dbReference type="GO" id="GO:0016491">
    <property type="term" value="F:oxidoreductase activity"/>
    <property type="evidence" value="ECO:0007669"/>
    <property type="project" value="UniProtKB-KW"/>
</dbReference>
<proteinExistence type="predicted"/>
<reference evidence="6" key="1">
    <citation type="submission" date="2023-08" db="EMBL/GenBank/DDBJ databases">
        <authorList>
            <person name="Chen Y."/>
            <person name="Shah S."/>
            <person name="Dougan E. K."/>
            <person name="Thang M."/>
            <person name="Chan C."/>
        </authorList>
    </citation>
    <scope>NUCLEOTIDE SEQUENCE</scope>
</reference>
<dbReference type="PANTHER" id="PTHR46496:SF1">
    <property type="entry name" value="ZEAXANTHIN EPOXIDASE, CHLOROPLASTIC"/>
    <property type="match status" value="1"/>
</dbReference>
<protein>
    <recommendedName>
        <fullName evidence="5">FAD-binding domain-containing protein</fullName>
    </recommendedName>
</protein>
<keyword evidence="3" id="KW-0274">FAD</keyword>
<evidence type="ECO:0000313" key="7">
    <source>
        <dbReference type="Proteomes" id="UP001178507"/>
    </source>
</evidence>
<dbReference type="PANTHER" id="PTHR46496">
    <property type="match status" value="1"/>
</dbReference>
<evidence type="ECO:0000256" key="1">
    <source>
        <dbReference type="ARBA" id="ARBA00001974"/>
    </source>
</evidence>
<keyword evidence="2" id="KW-0285">Flavoprotein</keyword>
<sequence length="1297" mass="139698">MATFVAVAAPGSGPALQAHARAAVPQLQARAAPGVSGTSVGVCGSAAAVAVAAAARGRARKSARNERLARRVTVVSEAGTQAGERPKEGRKLKVVVAGGGVGGLTCALALLKKGMDVKVYEKTGKFARFGGPIQFASNATSTLKAIDERLFERIMGKFTVTATRRCGIKDGLRSNGDFRMTDVFDPSYFVNPDAPADWFISFPLKECADLFNLPYTGVINRPDLQDILLDECLARQEDFIVNGVSVTGYENHDKGVTVKLSDGSTEEADILVGADGIWSAVRSQMYKEGPVKAPSKDGKSIQGCRYSGYTVFAGEAVMELPDYYECGYKVYIGPQRYFVTSDVGDGRIQWYAFLALPPGTRKAGDTWSGDTGNAKEGADVISYLKGLHEGWSSEVFQVLDSTPAESVEQRDLYDRWPEFFRSWADGNVVLLGDAVHPMMPNLGQGGCQAIEDAFELARILDGSTTFAQDPDPKVTSEALQDFYRSRMPRVAGISLLSGLASDLIINAFGTPWSPHDEKGTDWRSYLTLAWKPFLQFIFFPLQFLFLYSNHPSGGMGSLPKRLTEEWEQRHRKSAEAAFAAARRGEKSSNGPSFFARVNAEEEKARCLEPSRPRAAAARDALSLYDEFMSAGKRAGPRLFAAAAEACEDGVFWAKALDVLEMAQVASAGVGSAGHWSPCEEVTSAGQQPRRLRGESARPVAFRMASSQRSDATSNEQTAGDCVGKVFLVDGSALGRQAEPAACIRVFVSTEGSGWEALKWQAVGAYKKAGSRMSDSRILPDLAFYNAVLASCSGVWQVGVRLLMEMHDGSALAPDGLSFGFLGQAPWQQALQLLPSLRTATAARNAADESKAAVGYNALLTALGRGGQWEKVLALRLEVPCPTVVTYTAALNALSFDRSEASGAWRQVLPLLAAARQQRVALDLMAWNTALKVCGPRMWQEALGMLEEMQSSSARPDIISFTAAITAVGGGGAWQHALKLFHTASKCFRLDAQIYVSALSACADAAAWRSALQLAALEPAPSRAGLGALLRALKGQWPWALRQLRAAKKEQVDTLAYNTVLAALPWDQGLALLVTQAAPDAAGFGAVLSACEALHEWAMAFALLEYMQRCLASPDVQACCSALSACEKGRQWQRCLALLARMWTGLPRPDVVAYGAAVSACEKCGQWRWAVHLLEDLRGHSLQLDQVAGNAALAALQTRWPMALALLGQLQREGLVDLVSFNAAIAAVPWRWALHLAEELRVAQLEPDLITAAGLAQCLEVMGASIDGHHLLRWAGGLERQAGALLRRKALARVLNRN</sequence>
<evidence type="ECO:0000313" key="6">
    <source>
        <dbReference type="EMBL" id="CAJ1410882.1"/>
    </source>
</evidence>
<feature type="domain" description="FAD-binding" evidence="5">
    <location>
        <begin position="405"/>
        <end position="460"/>
    </location>
</feature>
<name>A0AA36JR61_9DINO</name>
<organism evidence="6 7">
    <name type="scientific">Effrenium voratum</name>
    <dbReference type="NCBI Taxonomy" id="2562239"/>
    <lineage>
        <taxon>Eukaryota</taxon>
        <taxon>Sar</taxon>
        <taxon>Alveolata</taxon>
        <taxon>Dinophyceae</taxon>
        <taxon>Suessiales</taxon>
        <taxon>Symbiodiniaceae</taxon>
        <taxon>Effrenium</taxon>
    </lineage>
</organism>
<dbReference type="InterPro" id="IPR011990">
    <property type="entry name" value="TPR-like_helical_dom_sf"/>
</dbReference>
<keyword evidence="4" id="KW-0560">Oxidoreductase</keyword>
<comment type="cofactor">
    <cofactor evidence="1">
        <name>FAD</name>
        <dbReference type="ChEBI" id="CHEBI:57692"/>
    </cofactor>
</comment>
<evidence type="ECO:0000259" key="5">
    <source>
        <dbReference type="Pfam" id="PF01494"/>
    </source>
</evidence>
<accession>A0AA36JR61</accession>
<dbReference type="InterPro" id="IPR036188">
    <property type="entry name" value="FAD/NAD-bd_sf"/>
</dbReference>
<evidence type="ECO:0000256" key="3">
    <source>
        <dbReference type="ARBA" id="ARBA00022827"/>
    </source>
</evidence>
<dbReference type="Pfam" id="PF01494">
    <property type="entry name" value="FAD_binding_3"/>
    <property type="match status" value="2"/>
</dbReference>
<comment type="caution">
    <text evidence="6">The sequence shown here is derived from an EMBL/GenBank/DDBJ whole genome shotgun (WGS) entry which is preliminary data.</text>
</comment>
<dbReference type="GO" id="GO:0071949">
    <property type="term" value="F:FAD binding"/>
    <property type="evidence" value="ECO:0007669"/>
    <property type="project" value="InterPro"/>
</dbReference>
<dbReference type="PRINTS" id="PR00420">
    <property type="entry name" value="RNGMNOXGNASE"/>
</dbReference>
<keyword evidence="7" id="KW-1185">Reference proteome</keyword>
<feature type="domain" description="FAD-binding" evidence="5">
    <location>
        <begin position="92"/>
        <end position="285"/>
    </location>
</feature>
<dbReference type="EMBL" id="CAUJNA010003845">
    <property type="protein sequence ID" value="CAJ1410882.1"/>
    <property type="molecule type" value="Genomic_DNA"/>
</dbReference>
<dbReference type="InterPro" id="IPR002938">
    <property type="entry name" value="FAD-bd"/>
</dbReference>